<evidence type="ECO:0000313" key="7">
    <source>
        <dbReference type="Proteomes" id="UP001143480"/>
    </source>
</evidence>
<dbReference type="InterPro" id="IPR003593">
    <property type="entry name" value="AAA+_ATPase"/>
</dbReference>
<proteinExistence type="predicted"/>
<feature type="domain" description="ABC transporter" evidence="5">
    <location>
        <begin position="26"/>
        <end position="258"/>
    </location>
</feature>
<feature type="region of interest" description="Disordered" evidence="4">
    <location>
        <begin position="1"/>
        <end position="24"/>
    </location>
</feature>
<reference evidence="6" key="2">
    <citation type="submission" date="2023-01" db="EMBL/GenBank/DDBJ databases">
        <authorList>
            <person name="Sun Q."/>
            <person name="Evtushenko L."/>
        </authorList>
    </citation>
    <scope>NUCLEOTIDE SEQUENCE</scope>
    <source>
        <strain evidence="6">VKM Ac-1321</strain>
    </source>
</reference>
<evidence type="ECO:0000259" key="5">
    <source>
        <dbReference type="PROSITE" id="PS50893"/>
    </source>
</evidence>
<dbReference type="SMART" id="SM00382">
    <property type="entry name" value="AAA"/>
    <property type="match status" value="1"/>
</dbReference>
<keyword evidence="7" id="KW-1185">Reference proteome</keyword>
<evidence type="ECO:0000256" key="4">
    <source>
        <dbReference type="SAM" id="MobiDB-lite"/>
    </source>
</evidence>
<evidence type="ECO:0000256" key="3">
    <source>
        <dbReference type="ARBA" id="ARBA00022840"/>
    </source>
</evidence>
<dbReference type="InterPro" id="IPR017871">
    <property type="entry name" value="ABC_transporter-like_CS"/>
</dbReference>
<dbReference type="InterPro" id="IPR027417">
    <property type="entry name" value="P-loop_NTPase"/>
</dbReference>
<dbReference type="PANTHER" id="PTHR42788">
    <property type="entry name" value="TAURINE IMPORT ATP-BINDING PROTEIN-RELATED"/>
    <property type="match status" value="1"/>
</dbReference>
<evidence type="ECO:0000256" key="2">
    <source>
        <dbReference type="ARBA" id="ARBA00022741"/>
    </source>
</evidence>
<organism evidence="6 7">
    <name type="scientific">Dactylosporangium matsuzakiense</name>
    <dbReference type="NCBI Taxonomy" id="53360"/>
    <lineage>
        <taxon>Bacteria</taxon>
        <taxon>Bacillati</taxon>
        <taxon>Actinomycetota</taxon>
        <taxon>Actinomycetes</taxon>
        <taxon>Micromonosporales</taxon>
        <taxon>Micromonosporaceae</taxon>
        <taxon>Dactylosporangium</taxon>
    </lineage>
</organism>
<dbReference type="EMBL" id="BSFP01000003">
    <property type="protein sequence ID" value="GLK99181.1"/>
    <property type="molecule type" value="Genomic_DNA"/>
</dbReference>
<dbReference type="Gene3D" id="3.40.50.300">
    <property type="entry name" value="P-loop containing nucleotide triphosphate hydrolases"/>
    <property type="match status" value="1"/>
</dbReference>
<evidence type="ECO:0000313" key="6">
    <source>
        <dbReference type="EMBL" id="GLK99181.1"/>
    </source>
</evidence>
<dbReference type="GO" id="GO:0005524">
    <property type="term" value="F:ATP binding"/>
    <property type="evidence" value="ECO:0007669"/>
    <property type="project" value="UniProtKB-KW"/>
</dbReference>
<name>A0A9W6KE23_9ACTN</name>
<dbReference type="RefSeq" id="WP_271188841.1">
    <property type="nucleotide sequence ID" value="NZ_BSFP01000003.1"/>
</dbReference>
<protein>
    <submittedName>
        <fullName evidence="6">Nitrate/sulfonate/bicarbonate ABC transporter ATP-binding protein</fullName>
    </submittedName>
</protein>
<dbReference type="Proteomes" id="UP001143480">
    <property type="component" value="Unassembled WGS sequence"/>
</dbReference>
<dbReference type="InterPro" id="IPR003439">
    <property type="entry name" value="ABC_transporter-like_ATP-bd"/>
</dbReference>
<evidence type="ECO:0000256" key="1">
    <source>
        <dbReference type="ARBA" id="ARBA00022448"/>
    </source>
</evidence>
<comment type="caution">
    <text evidence="6">The sequence shown here is derived from an EMBL/GenBank/DDBJ whole genome shotgun (WGS) entry which is preliminary data.</text>
</comment>
<dbReference type="InterPro" id="IPR050166">
    <property type="entry name" value="ABC_transporter_ATP-bind"/>
</dbReference>
<accession>A0A9W6KE23</accession>
<reference evidence="6" key="1">
    <citation type="journal article" date="2014" name="Int. J. Syst. Evol. Microbiol.">
        <title>Complete genome sequence of Corynebacterium casei LMG S-19264T (=DSM 44701T), isolated from a smear-ripened cheese.</title>
        <authorList>
            <consortium name="US DOE Joint Genome Institute (JGI-PGF)"/>
            <person name="Walter F."/>
            <person name="Albersmeier A."/>
            <person name="Kalinowski J."/>
            <person name="Ruckert C."/>
        </authorList>
    </citation>
    <scope>NUCLEOTIDE SEQUENCE</scope>
    <source>
        <strain evidence="6">VKM Ac-1321</strain>
    </source>
</reference>
<dbReference type="PANTHER" id="PTHR42788:SF13">
    <property type="entry name" value="ALIPHATIC SULFONATES IMPORT ATP-BINDING PROTEIN SSUB"/>
    <property type="match status" value="1"/>
</dbReference>
<keyword evidence="1" id="KW-0813">Transport</keyword>
<keyword evidence="2" id="KW-0547">Nucleotide-binding</keyword>
<keyword evidence="3 6" id="KW-0067">ATP-binding</keyword>
<sequence>MSGVGTGSEAATIAGPQLSPPPGVGLELRDVSKEFRLGRRQRLIALDGMTLRVAPGQFVSLIGPSGCGKSTVLRMAAGLDTPTRGAVQVGGEPPEQAQRGHHIGVAFQDSALLPWRSVSANIRLPLEISGRAGAPDAVPDLIRWVGLAGFERARPDQLSGGMRQRVAIARALVIEPRVLLLDEPFAALDELSRQRLNLELQRVWLARPTTTLLVTHSIVEAVLLSDAVAVMSARPGRVVRVVPIDLPRPRTLAMLRTPAFHALQDLLTELLFAQPEPRP</sequence>
<dbReference type="AlphaFoldDB" id="A0A9W6KE23"/>
<dbReference type="PROSITE" id="PS00211">
    <property type="entry name" value="ABC_TRANSPORTER_1"/>
    <property type="match status" value="1"/>
</dbReference>
<dbReference type="PROSITE" id="PS50893">
    <property type="entry name" value="ABC_TRANSPORTER_2"/>
    <property type="match status" value="1"/>
</dbReference>
<dbReference type="SUPFAM" id="SSF52540">
    <property type="entry name" value="P-loop containing nucleoside triphosphate hydrolases"/>
    <property type="match status" value="1"/>
</dbReference>
<gene>
    <name evidence="6" type="ORF">GCM10017581_009220</name>
</gene>
<dbReference type="Pfam" id="PF00005">
    <property type="entry name" value="ABC_tran"/>
    <property type="match status" value="1"/>
</dbReference>
<dbReference type="CDD" id="cd03293">
    <property type="entry name" value="ABC_NrtD_SsuB_transporters"/>
    <property type="match status" value="1"/>
</dbReference>
<dbReference type="GO" id="GO:0016887">
    <property type="term" value="F:ATP hydrolysis activity"/>
    <property type="evidence" value="ECO:0007669"/>
    <property type="project" value="InterPro"/>
</dbReference>